<evidence type="ECO:0000256" key="34">
    <source>
        <dbReference type="ARBA" id="ARBA00049368"/>
    </source>
</evidence>
<evidence type="ECO:0000256" key="12">
    <source>
        <dbReference type="ARBA" id="ARBA00022990"/>
    </source>
</evidence>
<reference evidence="37" key="1">
    <citation type="submission" date="2025-08" db="UniProtKB">
        <authorList>
            <consortium name="RefSeq"/>
        </authorList>
    </citation>
    <scope>IDENTIFICATION</scope>
    <source>
        <tissue evidence="37">Silk gland</tissue>
    </source>
</reference>
<dbReference type="InterPro" id="IPR014190">
    <property type="entry name" value="PTGR1"/>
</dbReference>
<evidence type="ECO:0000313" key="36">
    <source>
        <dbReference type="Proteomes" id="UP000504629"/>
    </source>
</evidence>
<evidence type="ECO:0000256" key="24">
    <source>
        <dbReference type="ARBA" id="ARBA00047878"/>
    </source>
</evidence>
<protein>
    <recommendedName>
        <fullName evidence="6">Prostaglandin reductase 1</fullName>
        <ecNumber evidence="4">1.3.1.48</ecNumber>
        <ecNumber evidence="5">1.3.1.74</ecNumber>
    </recommendedName>
    <alternativeName>
        <fullName evidence="19">15-oxoprostaglandin 13-reductase</fullName>
    </alternativeName>
    <alternativeName>
        <fullName evidence="17">Dithiolethione-inducible gene 1 protein</fullName>
    </alternativeName>
    <alternativeName>
        <fullName evidence="16">Leukotriene B4 12-hydroxydehydrogenase</fullName>
    </alternativeName>
    <alternativeName>
        <fullName evidence="18">NAD(P)H-dependent alkenal/one oxidoreductase</fullName>
    </alternativeName>
</protein>
<evidence type="ECO:0000256" key="7">
    <source>
        <dbReference type="ARBA" id="ARBA00022490"/>
    </source>
</evidence>
<proteinExistence type="inferred from homology"/>
<comment type="catalytic activity">
    <reaction evidence="26">
        <text>nonan-2-one + NADP(+) = (3E)-nonen-2-one + NADPH + H(+)</text>
        <dbReference type="Rhea" id="RHEA:50616"/>
        <dbReference type="ChEBI" id="CHEBI:15378"/>
        <dbReference type="ChEBI" id="CHEBI:57783"/>
        <dbReference type="ChEBI" id="CHEBI:58349"/>
        <dbReference type="ChEBI" id="CHEBI:77927"/>
        <dbReference type="ChEBI" id="CHEBI:133457"/>
    </reaction>
    <physiologicalReaction direction="right-to-left" evidence="26">
        <dbReference type="Rhea" id="RHEA:50618"/>
    </physiologicalReaction>
</comment>
<evidence type="ECO:0000256" key="4">
    <source>
        <dbReference type="ARBA" id="ARBA00011981"/>
    </source>
</evidence>
<dbReference type="InterPro" id="IPR036291">
    <property type="entry name" value="NAD(P)-bd_dom_sf"/>
</dbReference>
<comment type="catalytic activity">
    <reaction evidence="30">
        <text>6-trans-leukotriene B4 + NADP(+) = 12-oxo-(5S)-hydroxy-(6E,8E,10E,14Z)-eicosatetraenoate + NADPH + H(+)</text>
        <dbReference type="Rhea" id="RHEA:51204"/>
        <dbReference type="ChEBI" id="CHEBI:15378"/>
        <dbReference type="ChEBI" id="CHEBI:57783"/>
        <dbReference type="ChEBI" id="CHEBI:58349"/>
        <dbReference type="ChEBI" id="CHEBI:90723"/>
        <dbReference type="ChEBI" id="CHEBI:133974"/>
    </reaction>
    <physiologicalReaction direction="left-to-right" evidence="30">
        <dbReference type="Rhea" id="RHEA:51205"/>
    </physiologicalReaction>
</comment>
<comment type="catalytic activity">
    <reaction evidence="33">
        <text>an n-alkanal + NADP(+) = an alk-2-enal + NADPH + H(+)</text>
        <dbReference type="Rhea" id="RHEA:13737"/>
        <dbReference type="ChEBI" id="CHEBI:12834"/>
        <dbReference type="ChEBI" id="CHEBI:13757"/>
        <dbReference type="ChEBI" id="CHEBI:15378"/>
        <dbReference type="ChEBI" id="CHEBI:57783"/>
        <dbReference type="ChEBI" id="CHEBI:58349"/>
        <dbReference type="EC" id="1.3.1.74"/>
    </reaction>
    <physiologicalReaction direction="right-to-left" evidence="33">
        <dbReference type="Rhea" id="RHEA:13739"/>
    </physiologicalReaction>
</comment>
<evidence type="ECO:0000256" key="18">
    <source>
        <dbReference type="ARBA" id="ARBA00032297"/>
    </source>
</evidence>
<keyword evidence="9" id="KW-0597">Phosphoprotein</keyword>
<dbReference type="KEGG" id="bman:114251275"/>
<comment type="subcellular location">
    <subcellularLocation>
        <location evidence="1">Cytoplasm</location>
    </subcellularLocation>
</comment>
<evidence type="ECO:0000256" key="29">
    <source>
        <dbReference type="ARBA" id="ARBA00048591"/>
    </source>
</evidence>
<keyword evidence="15" id="KW-0379">Hydroxylation</keyword>
<dbReference type="GO" id="GO:0032440">
    <property type="term" value="F:2-alkenal reductase [NAD(P)H] activity"/>
    <property type="evidence" value="ECO:0007669"/>
    <property type="project" value="UniProtKB-EC"/>
</dbReference>
<evidence type="ECO:0000256" key="5">
    <source>
        <dbReference type="ARBA" id="ARBA00012410"/>
    </source>
</evidence>
<evidence type="ECO:0000256" key="3">
    <source>
        <dbReference type="ARBA" id="ARBA00011852"/>
    </source>
</evidence>
<comment type="catalytic activity">
    <reaction evidence="23">
        <text>leukotriene B4 + NADP(+) = 12-oxo-leukotriene B4 + NADPH + H(+)</text>
        <dbReference type="Rhea" id="RHEA:50608"/>
        <dbReference type="ChEBI" id="CHEBI:15378"/>
        <dbReference type="ChEBI" id="CHEBI:57461"/>
        <dbReference type="ChEBI" id="CHEBI:57783"/>
        <dbReference type="ChEBI" id="CHEBI:58349"/>
        <dbReference type="ChEBI" id="CHEBI:133309"/>
    </reaction>
    <physiologicalReaction direction="left-to-right" evidence="23">
        <dbReference type="Rhea" id="RHEA:50609"/>
    </physiologicalReaction>
</comment>
<evidence type="ECO:0000256" key="1">
    <source>
        <dbReference type="ARBA" id="ARBA00004496"/>
    </source>
</evidence>
<dbReference type="FunFam" id="3.40.50.720:FF:000121">
    <property type="entry name" value="Prostaglandin reductase 2"/>
    <property type="match status" value="1"/>
</dbReference>
<comment type="catalytic activity">
    <reaction evidence="31">
        <text>(5S,12S)-dihydroxy-(6E,10E,12E,14Z)-eicosatetraenoate + NADP(+) = 12-oxo-(5S)-hydroxy-(6E,8E,10E,14Z)-eicosatetraenoate + NADPH + H(+)</text>
        <dbReference type="Rhea" id="RHEA:51212"/>
        <dbReference type="ChEBI" id="CHEBI:15378"/>
        <dbReference type="ChEBI" id="CHEBI:57783"/>
        <dbReference type="ChEBI" id="CHEBI:58349"/>
        <dbReference type="ChEBI" id="CHEBI:133974"/>
        <dbReference type="ChEBI" id="CHEBI:133975"/>
    </reaction>
    <physiologicalReaction direction="left-to-right" evidence="31">
        <dbReference type="Rhea" id="RHEA:51213"/>
    </physiologicalReaction>
</comment>
<dbReference type="Pfam" id="PF00107">
    <property type="entry name" value="ADH_zinc_N"/>
    <property type="match status" value="1"/>
</dbReference>
<dbReference type="AlphaFoldDB" id="A0A6J2KIB1"/>
<evidence type="ECO:0000256" key="16">
    <source>
        <dbReference type="ARBA" id="ARBA00031851"/>
    </source>
</evidence>
<dbReference type="SMART" id="SM00829">
    <property type="entry name" value="PKS_ER"/>
    <property type="match status" value="1"/>
</dbReference>
<dbReference type="InterPro" id="IPR011032">
    <property type="entry name" value="GroES-like_sf"/>
</dbReference>
<comment type="similarity">
    <text evidence="2">Belongs to the NADP-dependent oxidoreductase L4BD family.</text>
</comment>
<comment type="subunit">
    <text evidence="3">Monomer or homodimer.</text>
</comment>
<evidence type="ECO:0000313" key="37">
    <source>
        <dbReference type="RefSeq" id="XP_028041288.1"/>
    </source>
</evidence>
<keyword evidence="7" id="KW-0963">Cytoplasm</keyword>
<name>A0A6J2KIB1_BOMMA</name>
<comment type="catalytic activity">
    <reaction evidence="24">
        <text>13,14-dihydro-15-oxo-prostaglandin F1alpha + NADP(+) = 15-oxoprostaglandin F1alpha + NADPH + H(+)</text>
        <dbReference type="Rhea" id="RHEA:50592"/>
        <dbReference type="ChEBI" id="CHEBI:15378"/>
        <dbReference type="ChEBI" id="CHEBI:57783"/>
        <dbReference type="ChEBI" id="CHEBI:58349"/>
        <dbReference type="ChEBI" id="CHEBI:79072"/>
        <dbReference type="ChEBI" id="CHEBI:133411"/>
    </reaction>
    <physiologicalReaction direction="right-to-left" evidence="24">
        <dbReference type="Rhea" id="RHEA:50594"/>
    </physiologicalReaction>
</comment>
<comment type="catalytic activity">
    <reaction evidence="32">
        <text>13,14-dihydro-15-oxo-prostaglandin E1 + NADP(+) = 15-oxoprostaglandin E1 + NADPH + H(+)</text>
        <dbReference type="Rhea" id="RHEA:50584"/>
        <dbReference type="ChEBI" id="CHEBI:15378"/>
        <dbReference type="ChEBI" id="CHEBI:57401"/>
        <dbReference type="ChEBI" id="CHEBI:57783"/>
        <dbReference type="ChEBI" id="CHEBI:58349"/>
        <dbReference type="ChEBI" id="CHEBI:133408"/>
    </reaction>
    <physiologicalReaction direction="right-to-left" evidence="32">
        <dbReference type="Rhea" id="RHEA:50586"/>
    </physiologicalReaction>
</comment>
<dbReference type="CDD" id="cd08294">
    <property type="entry name" value="leukotriene_B4_DH_like"/>
    <property type="match status" value="1"/>
</dbReference>
<accession>A0A6J2KIB1</accession>
<keyword evidence="11" id="KW-0521">NADP</keyword>
<evidence type="ECO:0000259" key="35">
    <source>
        <dbReference type="SMART" id="SM00829"/>
    </source>
</evidence>
<dbReference type="Gene3D" id="3.40.50.720">
    <property type="entry name" value="NAD(P)-binding Rossmann-like Domain"/>
    <property type="match status" value="1"/>
</dbReference>
<dbReference type="SUPFAM" id="SSF50129">
    <property type="entry name" value="GroES-like"/>
    <property type="match status" value="2"/>
</dbReference>
<comment type="catalytic activity">
    <reaction evidence="25">
        <text>dodecanal + NADP(+) = (2E)-dodecenal + NADPH + H(+)</text>
        <dbReference type="Rhea" id="RHEA:50784"/>
        <dbReference type="ChEBI" id="CHEBI:15378"/>
        <dbReference type="ChEBI" id="CHEBI:27836"/>
        <dbReference type="ChEBI" id="CHEBI:57783"/>
        <dbReference type="ChEBI" id="CHEBI:58349"/>
        <dbReference type="ChEBI" id="CHEBI:133741"/>
    </reaction>
    <physiologicalReaction direction="right-to-left" evidence="25">
        <dbReference type="Rhea" id="RHEA:50786"/>
    </physiologicalReaction>
</comment>
<dbReference type="PANTHER" id="PTHR43205:SF7">
    <property type="entry name" value="PROSTAGLANDIN REDUCTASE 1"/>
    <property type="match status" value="1"/>
</dbReference>
<dbReference type="OrthoDB" id="809632at2759"/>
<evidence type="ECO:0000256" key="14">
    <source>
        <dbReference type="ARBA" id="ARBA00023098"/>
    </source>
</evidence>
<sequence>MVIAKKIIVVNPFVGVPKHNDFDIVQEELSELQESEFLAEAIYFSVDPYQRMKLGNVYPCDMIGGQIARVIESKNTEYPVGTLVMGHFGWRTHTITKPENEKLCQQKPYLYKLPDFEHLPVSLGLGVCGRVGNTAYFGFSQICQPKPGETVVVSGAAGAVGSHVGQIAKIMGCVVIGFAGTDEKCQWLIQEAGFDHVANYKTADIPTFLKGTAPNGVDCYFDNVGGELSSVVLSHMRTFGRVAVCGAISTYNETNADKLKATVVQPSIVSKQLKVEGFQVNRFADRNMEGIQKNLAWVKSGQLKYKEHLTEGFESVIDAFIGLFRGDNIGKSIVKVT</sequence>
<dbReference type="InterPro" id="IPR020843">
    <property type="entry name" value="ER"/>
</dbReference>
<evidence type="ECO:0000256" key="21">
    <source>
        <dbReference type="ARBA" id="ARBA00047617"/>
    </source>
</evidence>
<dbReference type="RefSeq" id="XP_028041288.1">
    <property type="nucleotide sequence ID" value="XM_028185487.1"/>
</dbReference>
<evidence type="ECO:0000256" key="22">
    <source>
        <dbReference type="ARBA" id="ARBA00047742"/>
    </source>
</evidence>
<comment type="catalytic activity">
    <reaction evidence="22">
        <text>pentan-2-one + NADP(+) = (E)-pent-3-en-2-one + NADPH + H(+)</text>
        <dbReference type="Rhea" id="RHEA:50788"/>
        <dbReference type="ChEBI" id="CHEBI:15378"/>
        <dbReference type="ChEBI" id="CHEBI:16472"/>
        <dbReference type="ChEBI" id="CHEBI:57783"/>
        <dbReference type="ChEBI" id="CHEBI:58349"/>
        <dbReference type="ChEBI" id="CHEBI:145276"/>
    </reaction>
    <physiologicalReaction direction="right-to-left" evidence="22">
        <dbReference type="Rhea" id="RHEA:50790"/>
    </physiologicalReaction>
</comment>
<evidence type="ECO:0000256" key="17">
    <source>
        <dbReference type="ARBA" id="ARBA00032255"/>
    </source>
</evidence>
<comment type="catalytic activity">
    <reaction evidence="27">
        <text>13,14-dihydro-15-oxo-PGF2alpha + NADP(+) = 15-oxoprostaglandin F2alpha + NADPH + H(+)</text>
        <dbReference type="Rhea" id="RHEA:50588"/>
        <dbReference type="ChEBI" id="CHEBI:15378"/>
        <dbReference type="ChEBI" id="CHEBI:57783"/>
        <dbReference type="ChEBI" id="CHEBI:58349"/>
        <dbReference type="ChEBI" id="CHEBI:133374"/>
        <dbReference type="ChEBI" id="CHEBI:133409"/>
    </reaction>
    <physiologicalReaction direction="right-to-left" evidence="27">
        <dbReference type="Rhea" id="RHEA:50590"/>
    </physiologicalReaction>
</comment>
<dbReference type="Proteomes" id="UP000504629">
    <property type="component" value="Unplaced"/>
</dbReference>
<keyword evidence="14" id="KW-0443">Lipid metabolism</keyword>
<dbReference type="PANTHER" id="PTHR43205">
    <property type="entry name" value="PROSTAGLANDIN REDUCTASE"/>
    <property type="match status" value="1"/>
</dbReference>
<keyword evidence="12" id="KW-0007">Acetylation</keyword>
<evidence type="ECO:0000256" key="31">
    <source>
        <dbReference type="ARBA" id="ARBA00049068"/>
    </source>
</evidence>
<dbReference type="EC" id="1.3.1.48" evidence="4"/>
<dbReference type="EC" id="1.3.1.74" evidence="5"/>
<evidence type="ECO:0000256" key="33">
    <source>
        <dbReference type="ARBA" id="ARBA00049179"/>
    </source>
</evidence>
<evidence type="ECO:0000256" key="8">
    <source>
        <dbReference type="ARBA" id="ARBA00022501"/>
    </source>
</evidence>
<evidence type="ECO:0000256" key="25">
    <source>
        <dbReference type="ARBA" id="ARBA00047903"/>
    </source>
</evidence>
<dbReference type="InterPro" id="IPR041694">
    <property type="entry name" value="ADH_N_2"/>
</dbReference>
<organism evidence="36 37">
    <name type="scientific">Bombyx mandarina</name>
    <name type="common">Wild silk moth</name>
    <name type="synonym">Wild silkworm</name>
    <dbReference type="NCBI Taxonomy" id="7092"/>
    <lineage>
        <taxon>Eukaryota</taxon>
        <taxon>Metazoa</taxon>
        <taxon>Ecdysozoa</taxon>
        <taxon>Arthropoda</taxon>
        <taxon>Hexapoda</taxon>
        <taxon>Insecta</taxon>
        <taxon>Pterygota</taxon>
        <taxon>Neoptera</taxon>
        <taxon>Endopterygota</taxon>
        <taxon>Lepidoptera</taxon>
        <taxon>Glossata</taxon>
        <taxon>Ditrysia</taxon>
        <taxon>Bombycoidea</taxon>
        <taxon>Bombycidae</taxon>
        <taxon>Bombycinae</taxon>
        <taxon>Bombyx</taxon>
    </lineage>
</organism>
<dbReference type="GeneID" id="114251275"/>
<dbReference type="GO" id="GO:0006693">
    <property type="term" value="P:prostaglandin metabolic process"/>
    <property type="evidence" value="ECO:0007669"/>
    <property type="project" value="UniProtKB-KW"/>
</dbReference>
<evidence type="ECO:0000256" key="15">
    <source>
        <dbReference type="ARBA" id="ARBA00023278"/>
    </source>
</evidence>
<evidence type="ECO:0000256" key="27">
    <source>
        <dbReference type="ARBA" id="ARBA00048290"/>
    </source>
</evidence>
<dbReference type="GO" id="GO:0047522">
    <property type="term" value="F:15-oxoprostaglandin 13-reductase [NAD(P)+] activity"/>
    <property type="evidence" value="ECO:0007669"/>
    <property type="project" value="UniProtKB-EC"/>
</dbReference>
<keyword evidence="13" id="KW-0560">Oxidoreductase</keyword>
<keyword evidence="36" id="KW-1185">Reference proteome</keyword>
<evidence type="ECO:0000256" key="30">
    <source>
        <dbReference type="ARBA" id="ARBA00048953"/>
    </source>
</evidence>
<keyword evidence="8" id="KW-0644">Prostaglandin metabolism</keyword>
<evidence type="ECO:0000256" key="20">
    <source>
        <dbReference type="ARBA" id="ARBA00047461"/>
    </source>
</evidence>
<dbReference type="Pfam" id="PF16884">
    <property type="entry name" value="ADH_N_2"/>
    <property type="match status" value="1"/>
</dbReference>
<evidence type="ECO:0000256" key="9">
    <source>
        <dbReference type="ARBA" id="ARBA00022553"/>
    </source>
</evidence>
<dbReference type="SMR" id="A0A6J2KIB1"/>
<dbReference type="Gene3D" id="3.90.180.10">
    <property type="entry name" value="Medium-chain alcohol dehydrogenases, catalytic domain"/>
    <property type="match status" value="1"/>
</dbReference>
<dbReference type="GO" id="GO:0005737">
    <property type="term" value="C:cytoplasm"/>
    <property type="evidence" value="ECO:0007669"/>
    <property type="project" value="UniProtKB-SubCell"/>
</dbReference>
<comment type="catalytic activity">
    <reaction evidence="21">
        <text>decanal + NADP(+) = (2E)-decenal + NADPH + H(+)</text>
        <dbReference type="Rhea" id="RHEA:50612"/>
        <dbReference type="ChEBI" id="CHEBI:15378"/>
        <dbReference type="ChEBI" id="CHEBI:31457"/>
        <dbReference type="ChEBI" id="CHEBI:57783"/>
        <dbReference type="ChEBI" id="CHEBI:58349"/>
        <dbReference type="ChEBI" id="CHEBI:133455"/>
    </reaction>
    <physiologicalReaction direction="right-to-left" evidence="21">
        <dbReference type="Rhea" id="RHEA:50614"/>
    </physiologicalReaction>
</comment>
<dbReference type="SUPFAM" id="SSF51735">
    <property type="entry name" value="NAD(P)-binding Rossmann-fold domains"/>
    <property type="match status" value="1"/>
</dbReference>
<evidence type="ECO:0000256" key="11">
    <source>
        <dbReference type="ARBA" id="ARBA00022857"/>
    </source>
</evidence>
<keyword evidence="10" id="KW-0276">Fatty acid metabolism</keyword>
<evidence type="ECO:0000256" key="10">
    <source>
        <dbReference type="ARBA" id="ARBA00022832"/>
    </source>
</evidence>
<evidence type="ECO:0000256" key="6">
    <source>
        <dbReference type="ARBA" id="ARBA00020651"/>
    </source>
</evidence>
<dbReference type="InterPro" id="IPR045010">
    <property type="entry name" value="MDR_fam"/>
</dbReference>
<evidence type="ECO:0000256" key="19">
    <source>
        <dbReference type="ARBA" id="ARBA00033119"/>
    </source>
</evidence>
<comment type="catalytic activity">
    <reaction evidence="34">
        <text>hexanal + NADP(+) = (E)-hex-2-enal + NADPH + H(+)</text>
        <dbReference type="Rhea" id="RHEA:50776"/>
        <dbReference type="ChEBI" id="CHEBI:15378"/>
        <dbReference type="ChEBI" id="CHEBI:28913"/>
        <dbReference type="ChEBI" id="CHEBI:57783"/>
        <dbReference type="ChEBI" id="CHEBI:58349"/>
        <dbReference type="ChEBI" id="CHEBI:88528"/>
    </reaction>
    <physiologicalReaction direction="right-to-left" evidence="34">
        <dbReference type="Rhea" id="RHEA:50778"/>
    </physiologicalReaction>
</comment>
<gene>
    <name evidence="37" type="primary">LOC114251275</name>
</gene>
<evidence type="ECO:0000256" key="32">
    <source>
        <dbReference type="ARBA" id="ARBA00049070"/>
    </source>
</evidence>
<comment type="catalytic activity">
    <reaction evidence="28">
        <text>4-hydroxynonanal + NADP(+) = (E)-4-hydroxynon-2-enal + NADPH + H(+)</text>
        <dbReference type="Rhea" id="RHEA:64736"/>
        <dbReference type="ChEBI" id="CHEBI:15378"/>
        <dbReference type="ChEBI" id="CHEBI:57783"/>
        <dbReference type="ChEBI" id="CHEBI:58349"/>
        <dbReference type="ChEBI" id="CHEBI:58968"/>
        <dbReference type="ChEBI" id="CHEBI:156112"/>
    </reaction>
    <physiologicalReaction direction="right-to-left" evidence="28">
        <dbReference type="Rhea" id="RHEA:64738"/>
    </physiologicalReaction>
</comment>
<comment type="catalytic activity">
    <reaction evidence="29">
        <text>20-hydroxy-leukotriene B4 + NADP(+) = 12-oxo-20-hydroxy-leukotriene B4 + NADPH + H(+)</text>
        <dbReference type="Rhea" id="RHEA:51208"/>
        <dbReference type="ChEBI" id="CHEBI:15378"/>
        <dbReference type="ChEBI" id="CHEBI:57460"/>
        <dbReference type="ChEBI" id="CHEBI:57783"/>
        <dbReference type="ChEBI" id="CHEBI:58349"/>
        <dbReference type="ChEBI" id="CHEBI:133346"/>
    </reaction>
    <physiologicalReaction direction="left-to-right" evidence="29">
        <dbReference type="Rhea" id="RHEA:51209"/>
    </physiologicalReaction>
</comment>
<evidence type="ECO:0000256" key="2">
    <source>
        <dbReference type="ARBA" id="ARBA00010460"/>
    </source>
</evidence>
<comment type="catalytic activity">
    <reaction evidence="20">
        <text>octanal + NADP(+) = (2E)-octenal + NADPH + H(+)</text>
        <dbReference type="Rhea" id="RHEA:50780"/>
        <dbReference type="ChEBI" id="CHEBI:15378"/>
        <dbReference type="ChEBI" id="CHEBI:17935"/>
        <dbReference type="ChEBI" id="CHEBI:57783"/>
        <dbReference type="ChEBI" id="CHEBI:58349"/>
        <dbReference type="ChEBI" id="CHEBI:61748"/>
    </reaction>
    <physiologicalReaction direction="right-to-left" evidence="20">
        <dbReference type="Rhea" id="RHEA:50782"/>
    </physiologicalReaction>
</comment>
<evidence type="ECO:0000256" key="23">
    <source>
        <dbReference type="ARBA" id="ARBA00047871"/>
    </source>
</evidence>
<evidence type="ECO:0000256" key="13">
    <source>
        <dbReference type="ARBA" id="ARBA00023002"/>
    </source>
</evidence>
<evidence type="ECO:0000256" key="26">
    <source>
        <dbReference type="ARBA" id="ARBA00048066"/>
    </source>
</evidence>
<feature type="domain" description="Enoyl reductase (ER)" evidence="35">
    <location>
        <begin position="15"/>
        <end position="334"/>
    </location>
</feature>
<dbReference type="InterPro" id="IPR013149">
    <property type="entry name" value="ADH-like_C"/>
</dbReference>
<evidence type="ECO:0000256" key="28">
    <source>
        <dbReference type="ARBA" id="ARBA00048387"/>
    </source>
</evidence>